<evidence type="ECO:0000256" key="10">
    <source>
        <dbReference type="ARBA" id="ARBA00023316"/>
    </source>
</evidence>
<dbReference type="InterPro" id="IPR051206">
    <property type="entry name" value="NAMLAA_amidase_2"/>
</dbReference>
<comment type="cofactor">
    <cofactor evidence="2">
        <name>Zn(2+)</name>
        <dbReference type="ChEBI" id="CHEBI:29105"/>
    </cofactor>
</comment>
<dbReference type="Gene3D" id="3.40.80.10">
    <property type="entry name" value="Peptidoglycan recognition protein-like"/>
    <property type="match status" value="1"/>
</dbReference>
<evidence type="ECO:0000256" key="12">
    <source>
        <dbReference type="ARBA" id="ARBA00042615"/>
    </source>
</evidence>
<evidence type="ECO:0000256" key="11">
    <source>
        <dbReference type="ARBA" id="ARBA00039257"/>
    </source>
</evidence>
<name>A0AAJ1BDA3_9GAMM</name>
<dbReference type="SUPFAM" id="SSF55846">
    <property type="entry name" value="N-acetylmuramoyl-L-alanine amidase-like"/>
    <property type="match status" value="1"/>
</dbReference>
<dbReference type="EMBL" id="JAKUDL010000001">
    <property type="protein sequence ID" value="MCH4292690.1"/>
    <property type="molecule type" value="Genomic_DNA"/>
</dbReference>
<keyword evidence="15" id="KW-1185">Reference proteome</keyword>
<comment type="caution">
    <text evidence="14">The sequence shown here is derived from an EMBL/GenBank/DDBJ whole genome shotgun (WGS) entry which is preliminary data.</text>
</comment>
<dbReference type="Pfam" id="PF01510">
    <property type="entry name" value="Amidase_2"/>
    <property type="match status" value="1"/>
</dbReference>
<dbReference type="PANTHER" id="PTHR30417:SF4">
    <property type="entry name" value="1,6-ANHYDRO-N-ACETYLMURAMYL-L-ALANINE AMIDASE AMPD"/>
    <property type="match status" value="1"/>
</dbReference>
<comment type="catalytic activity">
    <reaction evidence="1">
        <text>Hydrolyzes the link between N-acetylmuramoyl residues and L-amino acid residues in certain cell-wall glycopeptides.</text>
        <dbReference type="EC" id="3.5.1.28"/>
    </reaction>
</comment>
<evidence type="ECO:0000256" key="2">
    <source>
        <dbReference type="ARBA" id="ARBA00001947"/>
    </source>
</evidence>
<evidence type="ECO:0000256" key="6">
    <source>
        <dbReference type="ARBA" id="ARBA00022490"/>
    </source>
</evidence>
<dbReference type="GO" id="GO:0005737">
    <property type="term" value="C:cytoplasm"/>
    <property type="evidence" value="ECO:0007669"/>
    <property type="project" value="UniProtKB-SubCell"/>
</dbReference>
<dbReference type="GO" id="GO:0009254">
    <property type="term" value="P:peptidoglycan turnover"/>
    <property type="evidence" value="ECO:0007669"/>
    <property type="project" value="TreeGrafter"/>
</dbReference>
<evidence type="ECO:0000256" key="3">
    <source>
        <dbReference type="ARBA" id="ARBA00004496"/>
    </source>
</evidence>
<dbReference type="NCBIfam" id="NF008758">
    <property type="entry name" value="PRK11789.1"/>
    <property type="match status" value="1"/>
</dbReference>
<dbReference type="GO" id="GO:0046872">
    <property type="term" value="F:metal ion binding"/>
    <property type="evidence" value="ECO:0007669"/>
    <property type="project" value="UniProtKB-KW"/>
</dbReference>
<dbReference type="GO" id="GO:0009253">
    <property type="term" value="P:peptidoglycan catabolic process"/>
    <property type="evidence" value="ECO:0007669"/>
    <property type="project" value="InterPro"/>
</dbReference>
<keyword evidence="7" id="KW-0479">Metal-binding</keyword>
<evidence type="ECO:0000313" key="15">
    <source>
        <dbReference type="Proteomes" id="UP001297581"/>
    </source>
</evidence>
<sequence length="190" mass="21052">MTKATWENGWYADARRSPSAFFNQRPLGEVSLLVIHNISLPAGHFGLPHIEALFTGCLDCHAHHSFAQLKGLEVSAHFLIRRDGELVQFVSCDDRAWHAGVSSFEGRTNCNDYAVGIELEGTDNSLYTDAQYACLETLTKAMMAKYPAITPERITGHSEIAPGRKTDPGPGFDWQRYLTGLTPINQGEEI</sequence>
<keyword evidence="9" id="KW-0862">Zinc</keyword>
<evidence type="ECO:0000256" key="7">
    <source>
        <dbReference type="ARBA" id="ARBA00022723"/>
    </source>
</evidence>
<proteinExistence type="inferred from homology"/>
<accession>A0AAJ1BDA3</accession>
<comment type="subcellular location">
    <subcellularLocation>
        <location evidence="3">Cytoplasm</location>
    </subcellularLocation>
</comment>
<evidence type="ECO:0000256" key="4">
    <source>
        <dbReference type="ARBA" id="ARBA00007553"/>
    </source>
</evidence>
<evidence type="ECO:0000256" key="8">
    <source>
        <dbReference type="ARBA" id="ARBA00022801"/>
    </source>
</evidence>
<feature type="domain" description="N-acetylmuramoyl-L-alanine amidase" evidence="13">
    <location>
        <begin position="19"/>
        <end position="169"/>
    </location>
</feature>
<organism evidence="14 15">
    <name type="scientific">Shewanella zhuhaiensis</name>
    <dbReference type="NCBI Taxonomy" id="2919576"/>
    <lineage>
        <taxon>Bacteria</taxon>
        <taxon>Pseudomonadati</taxon>
        <taxon>Pseudomonadota</taxon>
        <taxon>Gammaproteobacteria</taxon>
        <taxon>Alteromonadales</taxon>
        <taxon>Shewanellaceae</taxon>
        <taxon>Shewanella</taxon>
    </lineage>
</organism>
<dbReference type="AlphaFoldDB" id="A0AAJ1BDA3"/>
<dbReference type="CDD" id="cd06583">
    <property type="entry name" value="PGRP"/>
    <property type="match status" value="1"/>
</dbReference>
<dbReference type="GO" id="GO:0071555">
    <property type="term" value="P:cell wall organization"/>
    <property type="evidence" value="ECO:0007669"/>
    <property type="project" value="UniProtKB-KW"/>
</dbReference>
<dbReference type="PANTHER" id="PTHR30417">
    <property type="entry name" value="N-ACETYLMURAMOYL-L-ALANINE AMIDASE AMID"/>
    <property type="match status" value="1"/>
</dbReference>
<reference evidence="14 15" key="1">
    <citation type="submission" date="2022-02" db="EMBL/GenBank/DDBJ databases">
        <title>The genome sequence of Shewanella sp. 3B26.</title>
        <authorList>
            <person name="Du J."/>
        </authorList>
    </citation>
    <scope>NUCLEOTIDE SEQUENCE [LARGE SCALE GENOMIC DNA]</scope>
    <source>
        <strain evidence="14 15">3B26</strain>
    </source>
</reference>
<dbReference type="Proteomes" id="UP001297581">
    <property type="component" value="Unassembled WGS sequence"/>
</dbReference>
<dbReference type="InterPro" id="IPR002502">
    <property type="entry name" value="Amidase_domain"/>
</dbReference>
<gene>
    <name evidence="14" type="primary">ampD</name>
    <name evidence="14" type="ORF">MJ923_00060</name>
</gene>
<evidence type="ECO:0000313" key="14">
    <source>
        <dbReference type="EMBL" id="MCH4292690.1"/>
    </source>
</evidence>
<dbReference type="InterPro" id="IPR036505">
    <property type="entry name" value="Amidase/PGRP_sf"/>
</dbReference>
<protein>
    <recommendedName>
        <fullName evidence="11">1,6-anhydro-N-acetylmuramyl-L-alanine amidase AmpD</fullName>
        <ecNumber evidence="5">3.5.1.28</ecNumber>
    </recommendedName>
    <alternativeName>
        <fullName evidence="12">N-acetylmuramoyl-L-alanine amidase</fullName>
    </alternativeName>
</protein>
<dbReference type="GO" id="GO:0008745">
    <property type="term" value="F:N-acetylmuramoyl-L-alanine amidase activity"/>
    <property type="evidence" value="ECO:0007669"/>
    <property type="project" value="UniProtKB-EC"/>
</dbReference>
<keyword evidence="6" id="KW-0963">Cytoplasm</keyword>
<comment type="similarity">
    <text evidence="4">Belongs to the N-acetylmuramoyl-L-alanine amidase 2 family.</text>
</comment>
<evidence type="ECO:0000256" key="5">
    <source>
        <dbReference type="ARBA" id="ARBA00011901"/>
    </source>
</evidence>
<evidence type="ECO:0000259" key="13">
    <source>
        <dbReference type="SMART" id="SM00644"/>
    </source>
</evidence>
<dbReference type="RefSeq" id="WP_240589371.1">
    <property type="nucleotide sequence ID" value="NZ_JAKUDL010000001.1"/>
</dbReference>
<keyword evidence="8 14" id="KW-0378">Hydrolase</keyword>
<dbReference type="EC" id="3.5.1.28" evidence="5"/>
<evidence type="ECO:0000256" key="1">
    <source>
        <dbReference type="ARBA" id="ARBA00001561"/>
    </source>
</evidence>
<evidence type="ECO:0000256" key="9">
    <source>
        <dbReference type="ARBA" id="ARBA00022833"/>
    </source>
</evidence>
<dbReference type="SMART" id="SM00644">
    <property type="entry name" value="Ami_2"/>
    <property type="match status" value="1"/>
</dbReference>
<keyword evidence="10" id="KW-0961">Cell wall biogenesis/degradation</keyword>